<dbReference type="OrthoDB" id="522417at2759"/>
<keyword evidence="3" id="KW-0328">Glycosyltransferase</keyword>
<evidence type="ECO:0000256" key="9">
    <source>
        <dbReference type="ARBA" id="ARBA00023180"/>
    </source>
</evidence>
<evidence type="ECO:0000313" key="10">
    <source>
        <dbReference type="EMBL" id="PNW77225.1"/>
    </source>
</evidence>
<dbReference type="Pfam" id="PF11051">
    <property type="entry name" value="Mannosyl_trans3"/>
    <property type="match status" value="2"/>
</dbReference>
<dbReference type="GO" id="GO:0006493">
    <property type="term" value="P:protein O-linked glycosylation"/>
    <property type="evidence" value="ECO:0000318"/>
    <property type="project" value="GO_Central"/>
</dbReference>
<dbReference type="PANTHER" id="PTHR31392">
    <property type="entry name" value="ALPHA-1,3-MANNOSYLTRANSFERASE MNN1-RELATED"/>
    <property type="match status" value="1"/>
</dbReference>
<dbReference type="Proteomes" id="UP000006906">
    <property type="component" value="Chromosome 10"/>
</dbReference>
<dbReference type="GeneID" id="5728162"/>
<evidence type="ECO:0000256" key="3">
    <source>
        <dbReference type="ARBA" id="ARBA00022676"/>
    </source>
</evidence>
<evidence type="ECO:0000256" key="8">
    <source>
        <dbReference type="ARBA" id="ARBA00023136"/>
    </source>
</evidence>
<dbReference type="Gramene" id="PNW77225">
    <property type="protein sequence ID" value="PNW77225"/>
    <property type="gene ID" value="CHLRE_10g427550v5"/>
</dbReference>
<evidence type="ECO:0000256" key="5">
    <source>
        <dbReference type="ARBA" id="ARBA00022692"/>
    </source>
</evidence>
<dbReference type="GO" id="GO:0000033">
    <property type="term" value="F:alpha-1,3-mannosyltransferase activity"/>
    <property type="evidence" value="ECO:0000318"/>
    <property type="project" value="GO_Central"/>
</dbReference>
<evidence type="ECO:0000313" key="11">
    <source>
        <dbReference type="Proteomes" id="UP000006906"/>
    </source>
</evidence>
<dbReference type="GO" id="GO:0016020">
    <property type="term" value="C:membrane"/>
    <property type="evidence" value="ECO:0007669"/>
    <property type="project" value="UniProtKB-SubCell"/>
</dbReference>
<dbReference type="eggNOG" id="ENOG502SRI5">
    <property type="taxonomic scope" value="Eukaryota"/>
</dbReference>
<keyword evidence="4" id="KW-0808">Transferase</keyword>
<gene>
    <name evidence="10" type="ORF">CHLRE_10g427550v5</name>
</gene>
<dbReference type="HOGENOM" id="CLU_726386_0_0_1"/>
<dbReference type="SUPFAM" id="SSF53448">
    <property type="entry name" value="Nucleotide-diphospho-sugar transferases"/>
    <property type="match status" value="1"/>
</dbReference>
<comment type="subcellular location">
    <subcellularLocation>
        <location evidence="1">Membrane</location>
        <topology evidence="1">Single-pass type II membrane protein</topology>
    </subcellularLocation>
</comment>
<organism evidence="10 11">
    <name type="scientific">Chlamydomonas reinhardtii</name>
    <name type="common">Chlamydomonas smithii</name>
    <dbReference type="NCBI Taxonomy" id="3055"/>
    <lineage>
        <taxon>Eukaryota</taxon>
        <taxon>Viridiplantae</taxon>
        <taxon>Chlorophyta</taxon>
        <taxon>core chlorophytes</taxon>
        <taxon>Chlorophyceae</taxon>
        <taxon>CS clade</taxon>
        <taxon>Chlamydomonadales</taxon>
        <taxon>Chlamydomonadaceae</taxon>
        <taxon>Chlamydomonas</taxon>
    </lineage>
</organism>
<dbReference type="InParanoid" id="A8IBZ0"/>
<reference evidence="10 11" key="1">
    <citation type="journal article" date="2007" name="Science">
        <title>The Chlamydomonas genome reveals the evolution of key animal and plant functions.</title>
        <authorList>
            <person name="Merchant S.S."/>
            <person name="Prochnik S.E."/>
            <person name="Vallon O."/>
            <person name="Harris E.H."/>
            <person name="Karpowicz S.J."/>
            <person name="Witman G.B."/>
            <person name="Terry A."/>
            <person name="Salamov A."/>
            <person name="Fritz-Laylin L.K."/>
            <person name="Marechal-Drouard L."/>
            <person name="Marshall W.F."/>
            <person name="Qu L.H."/>
            <person name="Nelson D.R."/>
            <person name="Sanderfoot A.A."/>
            <person name="Spalding M.H."/>
            <person name="Kapitonov V.V."/>
            <person name="Ren Q."/>
            <person name="Ferris P."/>
            <person name="Lindquist E."/>
            <person name="Shapiro H."/>
            <person name="Lucas S.M."/>
            <person name="Grimwood J."/>
            <person name="Schmutz J."/>
            <person name="Cardol P."/>
            <person name="Cerutti H."/>
            <person name="Chanfreau G."/>
            <person name="Chen C.L."/>
            <person name="Cognat V."/>
            <person name="Croft M.T."/>
            <person name="Dent R."/>
            <person name="Dutcher S."/>
            <person name="Fernandez E."/>
            <person name="Fukuzawa H."/>
            <person name="Gonzalez-Ballester D."/>
            <person name="Gonzalez-Halphen D."/>
            <person name="Hallmann A."/>
            <person name="Hanikenne M."/>
            <person name="Hippler M."/>
            <person name="Inwood W."/>
            <person name="Jabbari K."/>
            <person name="Kalanon M."/>
            <person name="Kuras R."/>
            <person name="Lefebvre P.A."/>
            <person name="Lemaire S.D."/>
            <person name="Lobanov A.V."/>
            <person name="Lohr M."/>
            <person name="Manuell A."/>
            <person name="Meier I."/>
            <person name="Mets L."/>
            <person name="Mittag M."/>
            <person name="Mittelmeier T."/>
            <person name="Moroney J.V."/>
            <person name="Moseley J."/>
            <person name="Napoli C."/>
            <person name="Nedelcu A.M."/>
            <person name="Niyogi K."/>
            <person name="Novoselov S.V."/>
            <person name="Paulsen I.T."/>
            <person name="Pazour G."/>
            <person name="Purton S."/>
            <person name="Ral J.P."/>
            <person name="Riano-Pachon D.M."/>
            <person name="Riekhof W."/>
            <person name="Rymarquis L."/>
            <person name="Schroda M."/>
            <person name="Stern D."/>
            <person name="Umen J."/>
            <person name="Willows R."/>
            <person name="Wilson N."/>
            <person name="Zimmer S.L."/>
            <person name="Allmer J."/>
            <person name="Balk J."/>
            <person name="Bisova K."/>
            <person name="Chen C.J."/>
            <person name="Elias M."/>
            <person name="Gendler K."/>
            <person name="Hauser C."/>
            <person name="Lamb M.R."/>
            <person name="Ledford H."/>
            <person name="Long J.C."/>
            <person name="Minagawa J."/>
            <person name="Page M.D."/>
            <person name="Pan J."/>
            <person name="Pootakham W."/>
            <person name="Roje S."/>
            <person name="Rose A."/>
            <person name="Stahlberg E."/>
            <person name="Terauchi A.M."/>
            <person name="Yang P."/>
            <person name="Ball S."/>
            <person name="Bowler C."/>
            <person name="Dieckmann C.L."/>
            <person name="Gladyshev V.N."/>
            <person name="Green P."/>
            <person name="Jorgensen R."/>
            <person name="Mayfield S."/>
            <person name="Mueller-Roeber B."/>
            <person name="Rajamani S."/>
            <person name="Sayre R.T."/>
            <person name="Brokstein P."/>
            <person name="Dubchak I."/>
            <person name="Goodstein D."/>
            <person name="Hornick L."/>
            <person name="Huang Y.W."/>
            <person name="Jhaveri J."/>
            <person name="Luo Y."/>
            <person name="Martinez D."/>
            <person name="Ngau W.C."/>
            <person name="Otillar B."/>
            <person name="Poliakov A."/>
            <person name="Porter A."/>
            <person name="Szajkowski L."/>
            <person name="Werner G."/>
            <person name="Zhou K."/>
            <person name="Grigoriev I.V."/>
            <person name="Rokhsar D.S."/>
            <person name="Grossman A.R."/>
        </authorList>
    </citation>
    <scope>NUCLEOTIDE SEQUENCE [LARGE SCALE GENOMIC DNA]</scope>
    <source>
        <strain evidence="11">CC-503</strain>
    </source>
</reference>
<dbReference type="RefSeq" id="XP_001702549.1">
    <property type="nucleotide sequence ID" value="XM_001702497.3"/>
</dbReference>
<dbReference type="KEGG" id="cre:CHLRE_10g427550v5"/>
<comment type="similarity">
    <text evidence="2">Belongs to the MNN1/MNT family.</text>
</comment>
<keyword evidence="11" id="KW-1185">Reference proteome</keyword>
<keyword evidence="7" id="KW-1133">Transmembrane helix</keyword>
<name>A8IBZ0_CHLRE</name>
<dbReference type="PANTHER" id="PTHR31392:SF1">
    <property type="entry name" value="ALPHA-1,3-MANNOSYLTRANSFERASE MNN1-RELATED"/>
    <property type="match status" value="1"/>
</dbReference>
<keyword evidence="6" id="KW-0735">Signal-anchor</keyword>
<dbReference type="EMBL" id="CM008971">
    <property type="protein sequence ID" value="PNW77225.1"/>
    <property type="molecule type" value="Genomic_DNA"/>
</dbReference>
<evidence type="ECO:0008006" key="12">
    <source>
        <dbReference type="Google" id="ProtNLM"/>
    </source>
</evidence>
<evidence type="ECO:0000256" key="2">
    <source>
        <dbReference type="ARBA" id="ARBA00009105"/>
    </source>
</evidence>
<dbReference type="PaxDb" id="3055-EDP06328"/>
<dbReference type="Gene3D" id="3.90.550.10">
    <property type="entry name" value="Spore Coat Polysaccharide Biosynthesis Protein SpsA, Chain A"/>
    <property type="match status" value="1"/>
</dbReference>
<keyword evidence="5" id="KW-0812">Transmembrane</keyword>
<proteinExistence type="inferred from homology"/>
<sequence>MSNIIVNAHYIRHTLRSQMPIEVFYYGDQEMPHALASMLMDASLQPLRLADTSYKDYPTWQRPTRMFRWMPKIWALYRGTSFDEVLLLDADSVPLVQPEELFETPAYVATGSLFTPDYWTNWEMKDELYTTFGLQPPYEGNPNFKSMESGQLVFNRRKLSAVLEWIWFINAHHDVTYSWMYGDKDSFRLGFALAGALEQFSQSPTWPSLAVTQASPQGGTDFHGKPVDYHHSVVVQYGWAGEPLFAHQLKFWPKVVSGPGAEEGIDVTLPEWVTVPSSHARLFTLLEMGCLGIGKEHADDTSYVKCMGRHTWPTASVNTVVDVCGWRDGLNSSTPIPLFPTRWLGGLDGGLKALSDTFKKLRHEIESARSEPLLVKSVGRR</sequence>
<dbReference type="InterPro" id="IPR029044">
    <property type="entry name" value="Nucleotide-diphossugar_trans"/>
</dbReference>
<dbReference type="GO" id="GO:0005794">
    <property type="term" value="C:Golgi apparatus"/>
    <property type="evidence" value="ECO:0000318"/>
    <property type="project" value="GO_Central"/>
</dbReference>
<keyword evidence="8" id="KW-0472">Membrane</keyword>
<evidence type="ECO:0000256" key="6">
    <source>
        <dbReference type="ARBA" id="ARBA00022968"/>
    </source>
</evidence>
<evidence type="ECO:0000256" key="4">
    <source>
        <dbReference type="ARBA" id="ARBA00022679"/>
    </source>
</evidence>
<keyword evidence="9" id="KW-0325">Glycoprotein</keyword>
<dbReference type="STRING" id="3055.A8IBZ0"/>
<dbReference type="AlphaFoldDB" id="A8IBZ0"/>
<evidence type="ECO:0000256" key="1">
    <source>
        <dbReference type="ARBA" id="ARBA00004606"/>
    </source>
</evidence>
<protein>
    <recommendedName>
        <fullName evidence="12">Nucleotide-diphospho-sugar transferase</fullName>
    </recommendedName>
</protein>
<dbReference type="InterPro" id="IPR022751">
    <property type="entry name" value="Alpha_mannosyltransferase"/>
</dbReference>
<accession>A8IBZ0</accession>
<evidence type="ECO:0000256" key="7">
    <source>
        <dbReference type="ARBA" id="ARBA00022989"/>
    </source>
</evidence>